<dbReference type="Proteomes" id="UP000196710">
    <property type="component" value="Chromosome"/>
</dbReference>
<name>A0ABN4ZZ68_9FIRM</name>
<organism evidence="1 2">
    <name type="scientific">Acutalibacter muris</name>
    <dbReference type="NCBI Taxonomy" id="1796620"/>
    <lineage>
        <taxon>Bacteria</taxon>
        <taxon>Bacillati</taxon>
        <taxon>Bacillota</taxon>
        <taxon>Clostridia</taxon>
        <taxon>Eubacteriales</taxon>
        <taxon>Acutalibacteraceae</taxon>
        <taxon>Acutalibacter</taxon>
    </lineage>
</organism>
<keyword evidence="2" id="KW-1185">Reference proteome</keyword>
<dbReference type="EMBL" id="CP021422">
    <property type="protein sequence ID" value="ASB39371.1"/>
    <property type="molecule type" value="Genomic_DNA"/>
</dbReference>
<reference evidence="2" key="1">
    <citation type="submission" date="2017-05" db="EMBL/GenBank/DDBJ databases">
        <title>Improved OligoMM genomes.</title>
        <authorList>
            <person name="Garzetti D."/>
        </authorList>
    </citation>
    <scope>NUCLEOTIDE SEQUENCE [LARGE SCALE GENOMIC DNA]</scope>
    <source>
        <strain evidence="2">KB18</strain>
    </source>
</reference>
<accession>A0ABN4ZZ68</accession>
<evidence type="ECO:0000313" key="1">
    <source>
        <dbReference type="EMBL" id="ASB39371.1"/>
    </source>
</evidence>
<sequence length="146" mass="17096">MSRHRQQEQRPADAVQVYPILDVLLFFDVGDVRDFLFQDCFEKRRDIFGLAHDLPEDEVVGQIDVFYTYAHGNHLLSANIIPESVAKSNSFVLPIVALHCRRIFLFQRRLHQPGQEIHLFDPMEFEIFFHALIGFFGHLNCHRCPC</sequence>
<gene>
    <name evidence="1" type="ORF">ADH66_01070</name>
</gene>
<evidence type="ECO:0000313" key="2">
    <source>
        <dbReference type="Proteomes" id="UP000196710"/>
    </source>
</evidence>
<protein>
    <submittedName>
        <fullName evidence="1">Uncharacterized protein</fullName>
    </submittedName>
</protein>
<proteinExistence type="predicted"/>